<evidence type="ECO:0000256" key="18">
    <source>
        <dbReference type="SAM" id="Coils"/>
    </source>
</evidence>
<evidence type="ECO:0000256" key="5">
    <source>
        <dbReference type="ARBA" id="ARBA00022490"/>
    </source>
</evidence>
<dbReference type="InterPro" id="IPR011645">
    <property type="entry name" value="HNOB_dom_associated"/>
</dbReference>
<dbReference type="EC" id="4.6.1.2" evidence="4"/>
<evidence type="ECO:0000313" key="20">
    <source>
        <dbReference type="EMBL" id="KAJ6224217.1"/>
    </source>
</evidence>
<comment type="function">
    <text evidence="13">Mediates responses to nitric oxide (NO) by catalyzing the biosynthesis of the signaling molecule cGMP.</text>
</comment>
<comment type="subcellular location">
    <subcellularLocation>
        <location evidence="3">Cytoplasm</location>
    </subcellularLocation>
</comment>
<keyword evidence="11 17" id="KW-0456">Lyase</keyword>
<keyword evidence="8" id="KW-0547">Nucleotide-binding</keyword>
<reference evidence="20" key="1">
    <citation type="submission" date="2022-12" db="EMBL/GenBank/DDBJ databases">
        <title>Genome assemblies of Blomia tropicalis.</title>
        <authorList>
            <person name="Cui Y."/>
        </authorList>
    </citation>
    <scope>NUCLEOTIDE SEQUENCE</scope>
    <source>
        <tissue evidence="20">Adult mites</tissue>
    </source>
</reference>
<dbReference type="Gene3D" id="3.90.1520.10">
    <property type="entry name" value="H-NOX domain"/>
    <property type="match status" value="1"/>
</dbReference>
<dbReference type="GO" id="GO:0070482">
    <property type="term" value="P:response to oxygen levels"/>
    <property type="evidence" value="ECO:0007669"/>
    <property type="project" value="TreeGrafter"/>
</dbReference>
<dbReference type="FunFam" id="3.90.1520.10:FF:000001">
    <property type="entry name" value="Guanylate cyclase soluble subunit beta-1"/>
    <property type="match status" value="1"/>
</dbReference>
<dbReference type="Proteomes" id="UP001142055">
    <property type="component" value="Chromosome 1"/>
</dbReference>
<feature type="coiled-coil region" evidence="18">
    <location>
        <begin position="358"/>
        <end position="385"/>
    </location>
</feature>
<dbReference type="FunFam" id="3.30.70.1230:FF:000005">
    <property type="entry name" value="Guanylate cyclase soluble subunit beta-1"/>
    <property type="match status" value="1"/>
</dbReference>
<dbReference type="Pfam" id="PF07700">
    <property type="entry name" value="HNOB"/>
    <property type="match status" value="1"/>
</dbReference>
<dbReference type="PANTHER" id="PTHR45655">
    <property type="entry name" value="GUANYLATE CYCLASE SOLUBLE SUBUNIT BETA-2"/>
    <property type="match status" value="1"/>
</dbReference>
<evidence type="ECO:0000256" key="3">
    <source>
        <dbReference type="ARBA" id="ARBA00004496"/>
    </source>
</evidence>
<dbReference type="Pfam" id="PF07701">
    <property type="entry name" value="HNOBA"/>
    <property type="match status" value="1"/>
</dbReference>
<evidence type="ECO:0000256" key="1">
    <source>
        <dbReference type="ARBA" id="ARBA00001436"/>
    </source>
</evidence>
<dbReference type="SUPFAM" id="SSF111126">
    <property type="entry name" value="Ligand-binding domain in the NO signalling and Golgi transport"/>
    <property type="match status" value="1"/>
</dbReference>
<name>A0A9Q0MGY3_BLOTA</name>
<dbReference type="InterPro" id="IPR018297">
    <property type="entry name" value="A/G_cyclase_CS"/>
</dbReference>
<keyword evidence="12" id="KW-0141">cGMP biosynthesis</keyword>
<keyword evidence="7" id="KW-0479">Metal-binding</keyword>
<evidence type="ECO:0000256" key="2">
    <source>
        <dbReference type="ARBA" id="ARBA00001971"/>
    </source>
</evidence>
<dbReference type="PROSITE" id="PS50125">
    <property type="entry name" value="GUANYLATE_CYCLASE_2"/>
    <property type="match status" value="1"/>
</dbReference>
<evidence type="ECO:0000313" key="21">
    <source>
        <dbReference type="Proteomes" id="UP001142055"/>
    </source>
</evidence>
<dbReference type="GO" id="GO:0004383">
    <property type="term" value="F:guanylate cyclase activity"/>
    <property type="evidence" value="ECO:0007669"/>
    <property type="project" value="UniProtKB-EC"/>
</dbReference>
<evidence type="ECO:0000256" key="7">
    <source>
        <dbReference type="ARBA" id="ARBA00022723"/>
    </source>
</evidence>
<evidence type="ECO:0000256" key="12">
    <source>
        <dbReference type="ARBA" id="ARBA00023293"/>
    </source>
</evidence>
<gene>
    <name evidence="20" type="ORF">RDWZM_002762</name>
</gene>
<keyword evidence="21" id="KW-1185">Reference proteome</keyword>
<keyword evidence="6" id="KW-0349">Heme</keyword>
<evidence type="ECO:0000256" key="15">
    <source>
        <dbReference type="ARBA" id="ARBA00041698"/>
    </source>
</evidence>
<dbReference type="InterPro" id="IPR042463">
    <property type="entry name" value="HNOB_dom_associated_sf"/>
</dbReference>
<evidence type="ECO:0000256" key="9">
    <source>
        <dbReference type="ARBA" id="ARBA00023004"/>
    </source>
</evidence>
<evidence type="ECO:0000256" key="10">
    <source>
        <dbReference type="ARBA" id="ARBA00023134"/>
    </source>
</evidence>
<dbReference type="GO" id="GO:0008074">
    <property type="term" value="C:guanylate cyclase complex, soluble"/>
    <property type="evidence" value="ECO:0007669"/>
    <property type="project" value="TreeGrafter"/>
</dbReference>
<dbReference type="GO" id="GO:0019934">
    <property type="term" value="P:cGMP-mediated signaling"/>
    <property type="evidence" value="ECO:0007669"/>
    <property type="project" value="TreeGrafter"/>
</dbReference>
<dbReference type="SUPFAM" id="SSF55073">
    <property type="entry name" value="Nucleotide cyclase"/>
    <property type="match status" value="1"/>
</dbReference>
<comment type="catalytic activity">
    <reaction evidence="1">
        <text>GTP = 3',5'-cyclic GMP + diphosphate</text>
        <dbReference type="Rhea" id="RHEA:13665"/>
        <dbReference type="ChEBI" id="CHEBI:33019"/>
        <dbReference type="ChEBI" id="CHEBI:37565"/>
        <dbReference type="ChEBI" id="CHEBI:57746"/>
        <dbReference type="EC" id="4.6.1.2"/>
    </reaction>
</comment>
<keyword evidence="5" id="KW-0963">Cytoplasm</keyword>
<dbReference type="InterPro" id="IPR024096">
    <property type="entry name" value="NO_sig/Golgi_transp_ligand-bd"/>
</dbReference>
<comment type="similarity">
    <text evidence="17">Belongs to the adenylyl cyclase class-4/guanylyl cyclase family.</text>
</comment>
<sequence length="905" mass="103786">MYGFVNHALELLVIQNFGEPVWEKIKREAEIEMDGSFLVRLVYEDDITYNIVGAAERVLKIPANEILEMFGRMFFEFCQDSGYDTILQVLGATTKDFLQNLDALHDHLATIYPGMKAPSFRCSERIDGSLILHYYSEREGLEHIVIGIVKAVASKLHGQDVEVNIIKRKGDDCDHVQFEINERVKTISITEPEKDAINFDQLMSFENKISPFTFCKAFPFHMVFDKNMILRQTGISIARVLPAFTESECRITDAMEMIRPHMDFTFNNILAHINTVFVLRSKFGSINENGKEYTRMRLKGQMIYVPETDLVLFLCSPSVLNLDDLNRRGLYLSDIPLHDSTRDLILLSEQFEAEYKLTKNLEILTDKLQQTYRELEDEKRKTDRLLYSVLPPSVANELRHQRPVPAKKYECVTLLFSGVVGFNDYCAKNADSNGAMKIVKLLNNLYTTFDVLTDPVKNPNVYKVETVGDKYMAVSGLPEPCESHARCIARLALDIMDLSKRIKSEDLEGIVVTGVIGKRMPRYCLFGNTVNLTSRTETTGEPGHINVTEAAYNCLMENKNHDSDFKFTFRGLVLMKGRITDLLTHHIDASDRYILESTFLFEADEDFHGEEDDGNEDNVFAEVRVTDFIKSLEPFDGDFGDWRCFKVEVFDGILSSCKIPDFMKRTLIRSVLKKRPLNIWKHSLAQGKSVEECWFDLIDEYEDPIRIQQYMMEKVYLMKPVRNEEDKEGLKAIMEQDEMDELKRENAELSAANATTLANAGGAMSPRNPIRGNHAVIVYPNDPTVKSSEITKQLIKVKVPQIKTSSIGIDKMKSIKNNGVIINCRNENDKNQLSQMIKENNYFKVVQPKKRNPVLSILIEPDTLDEETDIVDNIYEKNSNLPSDEQNRIKVIHMKKLDLETLYIY</sequence>
<evidence type="ECO:0000256" key="11">
    <source>
        <dbReference type="ARBA" id="ARBA00023239"/>
    </source>
</evidence>
<dbReference type="InterPro" id="IPR029787">
    <property type="entry name" value="Nucleotide_cyclase"/>
</dbReference>
<evidence type="ECO:0000256" key="8">
    <source>
        <dbReference type="ARBA" id="ARBA00022741"/>
    </source>
</evidence>
<evidence type="ECO:0000256" key="16">
    <source>
        <dbReference type="ARBA" id="ARBA00043208"/>
    </source>
</evidence>
<dbReference type="Pfam" id="PF03564">
    <property type="entry name" value="DUF1759"/>
    <property type="match status" value="1"/>
</dbReference>
<dbReference type="InterPro" id="IPR001054">
    <property type="entry name" value="A/G_cyclase"/>
</dbReference>
<accession>A0A9Q0MGY3</accession>
<feature type="domain" description="Guanylate cyclase" evidence="19">
    <location>
        <begin position="413"/>
        <end position="537"/>
    </location>
</feature>
<dbReference type="InterPro" id="IPR038158">
    <property type="entry name" value="H-NOX_domain_sf"/>
</dbReference>
<evidence type="ECO:0000256" key="6">
    <source>
        <dbReference type="ARBA" id="ARBA00022617"/>
    </source>
</evidence>
<dbReference type="Gene3D" id="3.30.70.1230">
    <property type="entry name" value="Nucleotide cyclase"/>
    <property type="match status" value="1"/>
</dbReference>
<dbReference type="InterPro" id="IPR005312">
    <property type="entry name" value="DUF1759"/>
</dbReference>
<feature type="coiled-coil region" evidence="18">
    <location>
        <begin position="732"/>
        <end position="759"/>
    </location>
</feature>
<evidence type="ECO:0000259" key="19">
    <source>
        <dbReference type="PROSITE" id="PS50125"/>
    </source>
</evidence>
<evidence type="ECO:0000256" key="4">
    <source>
        <dbReference type="ARBA" id="ARBA00012202"/>
    </source>
</evidence>
<protein>
    <recommendedName>
        <fullName evidence="14">Guanylate cyclase soluble subunit beta-1</fullName>
        <ecNumber evidence="4">4.6.1.2</ecNumber>
    </recommendedName>
    <alternativeName>
        <fullName evidence="15">Guanylate cyclase soluble subunit beta-3</fullName>
    </alternativeName>
    <alternativeName>
        <fullName evidence="16">Soluble guanylate cyclase small subunit</fullName>
    </alternativeName>
</protein>
<dbReference type="CDD" id="cd07302">
    <property type="entry name" value="CHD"/>
    <property type="match status" value="1"/>
</dbReference>
<evidence type="ECO:0000256" key="17">
    <source>
        <dbReference type="RuleBase" id="RU000405"/>
    </source>
</evidence>
<keyword evidence="10" id="KW-0342">GTP-binding</keyword>
<dbReference type="InterPro" id="IPR011644">
    <property type="entry name" value="Heme_NO-bd"/>
</dbReference>
<dbReference type="Gene3D" id="3.30.450.260">
    <property type="entry name" value="Haem NO binding associated domain"/>
    <property type="match status" value="1"/>
</dbReference>
<dbReference type="PROSITE" id="PS00452">
    <property type="entry name" value="GUANYLATE_CYCLASE_1"/>
    <property type="match status" value="1"/>
</dbReference>
<dbReference type="PANTHER" id="PTHR45655:SF2">
    <property type="entry name" value="GUANYLATE CYCLASE SOLUBLE SUBUNIT BETA-1"/>
    <property type="match status" value="1"/>
</dbReference>
<dbReference type="SMART" id="SM00044">
    <property type="entry name" value="CYCc"/>
    <property type="match status" value="1"/>
</dbReference>
<comment type="cofactor">
    <cofactor evidence="2">
        <name>heme</name>
        <dbReference type="ChEBI" id="CHEBI:30413"/>
    </cofactor>
</comment>
<dbReference type="GO" id="GO:0020037">
    <property type="term" value="F:heme binding"/>
    <property type="evidence" value="ECO:0007669"/>
    <property type="project" value="InterPro"/>
</dbReference>
<dbReference type="FunFam" id="3.30.450.260:FF:000001">
    <property type="entry name" value="guanylate cyclase soluble subunit beta-1 isoform X1"/>
    <property type="match status" value="1"/>
</dbReference>
<dbReference type="AlphaFoldDB" id="A0A9Q0MGY3"/>
<dbReference type="EMBL" id="JAPWDV010000001">
    <property type="protein sequence ID" value="KAJ6224217.1"/>
    <property type="molecule type" value="Genomic_DNA"/>
</dbReference>
<dbReference type="GO" id="GO:0005525">
    <property type="term" value="F:GTP binding"/>
    <property type="evidence" value="ECO:0007669"/>
    <property type="project" value="UniProtKB-KW"/>
</dbReference>
<comment type="caution">
    <text evidence="20">The sequence shown here is derived from an EMBL/GenBank/DDBJ whole genome shotgun (WGS) entry which is preliminary data.</text>
</comment>
<dbReference type="Pfam" id="PF00211">
    <property type="entry name" value="Guanylate_cyc"/>
    <property type="match status" value="1"/>
</dbReference>
<proteinExistence type="inferred from homology"/>
<organism evidence="20 21">
    <name type="scientific">Blomia tropicalis</name>
    <name type="common">Mite</name>
    <dbReference type="NCBI Taxonomy" id="40697"/>
    <lineage>
        <taxon>Eukaryota</taxon>
        <taxon>Metazoa</taxon>
        <taxon>Ecdysozoa</taxon>
        <taxon>Arthropoda</taxon>
        <taxon>Chelicerata</taxon>
        <taxon>Arachnida</taxon>
        <taxon>Acari</taxon>
        <taxon>Acariformes</taxon>
        <taxon>Sarcoptiformes</taxon>
        <taxon>Astigmata</taxon>
        <taxon>Glycyphagoidea</taxon>
        <taxon>Echimyopodidae</taxon>
        <taxon>Blomia</taxon>
    </lineage>
</organism>
<evidence type="ECO:0000256" key="14">
    <source>
        <dbReference type="ARBA" id="ARBA00039698"/>
    </source>
</evidence>
<dbReference type="GO" id="GO:0046872">
    <property type="term" value="F:metal ion binding"/>
    <property type="evidence" value="ECO:0007669"/>
    <property type="project" value="UniProtKB-KW"/>
</dbReference>
<keyword evidence="9" id="KW-0408">Iron</keyword>
<dbReference type="Gene3D" id="6.10.250.780">
    <property type="match status" value="1"/>
</dbReference>
<keyword evidence="18" id="KW-0175">Coiled coil</keyword>
<evidence type="ECO:0000256" key="13">
    <source>
        <dbReference type="ARBA" id="ARBA00037442"/>
    </source>
</evidence>